<evidence type="ECO:0000313" key="3">
    <source>
        <dbReference type="Proteomes" id="UP000219329"/>
    </source>
</evidence>
<keyword evidence="1" id="KW-1133">Transmembrane helix</keyword>
<comment type="caution">
    <text evidence="2">The sequence shown here is derived from an EMBL/GenBank/DDBJ whole genome shotgun (WGS) entry which is preliminary data.</text>
</comment>
<proteinExistence type="predicted"/>
<name>A0A2A5WCI7_9GAMM</name>
<gene>
    <name evidence="2" type="ORF">CNF02_07455</name>
</gene>
<accession>A0A2A5WCI7</accession>
<sequence length="198" mass="22743">MVISKNVFKDIRNTRTKRFLRSIYSLGTIAFMLSGCSFRGVYLYESSDQGTPLNSGEHRNFHFFTKDPNYDTGINLQSGANYSLDITILSYWIDSYIEKNEDQESIDERGFANSVMPYEFLGLTRRSKEHRWFELMLYQSRCSRESLRGITELNVNGENGSYNFTAACDGELTLFVNDSHGFYGNNVGYANITLSRVN</sequence>
<dbReference type="EMBL" id="NTJZ01000006">
    <property type="protein sequence ID" value="PDH33856.1"/>
    <property type="molecule type" value="Genomic_DNA"/>
</dbReference>
<feature type="transmembrane region" description="Helical" evidence="1">
    <location>
        <begin position="21"/>
        <end position="44"/>
    </location>
</feature>
<dbReference type="AlphaFoldDB" id="A0A2A5WCI7"/>
<keyword evidence="1" id="KW-0812">Transmembrane</keyword>
<keyword evidence="1" id="KW-0472">Membrane</keyword>
<reference evidence="2 3" key="1">
    <citation type="submission" date="2017-08" db="EMBL/GenBank/DDBJ databases">
        <title>Fine stratification of microbial communities through a metagenomic profile of the photic zone.</title>
        <authorList>
            <person name="Haro-Moreno J.M."/>
            <person name="Lopez-Perez M."/>
            <person name="De La Torre J."/>
            <person name="Picazo A."/>
            <person name="Camacho A."/>
            <person name="Rodriguez-Valera F."/>
        </authorList>
    </citation>
    <scope>NUCLEOTIDE SEQUENCE [LARGE SCALE GENOMIC DNA]</scope>
    <source>
        <strain evidence="2">MED-G28</strain>
    </source>
</reference>
<protein>
    <submittedName>
        <fullName evidence="2">Uncharacterized protein</fullName>
    </submittedName>
</protein>
<evidence type="ECO:0000313" key="2">
    <source>
        <dbReference type="EMBL" id="PDH33856.1"/>
    </source>
</evidence>
<organism evidence="2 3">
    <name type="scientific">OM182 bacterium MED-G28</name>
    <dbReference type="NCBI Taxonomy" id="1986256"/>
    <lineage>
        <taxon>Bacteria</taxon>
        <taxon>Pseudomonadati</taxon>
        <taxon>Pseudomonadota</taxon>
        <taxon>Gammaproteobacteria</taxon>
        <taxon>OMG group</taxon>
        <taxon>OM182 clade</taxon>
    </lineage>
</organism>
<dbReference type="Proteomes" id="UP000219329">
    <property type="component" value="Unassembled WGS sequence"/>
</dbReference>
<dbReference type="Gene3D" id="2.60.120.430">
    <property type="entry name" value="Galactose-binding lectin"/>
    <property type="match status" value="1"/>
</dbReference>
<evidence type="ECO:0000256" key="1">
    <source>
        <dbReference type="SAM" id="Phobius"/>
    </source>
</evidence>